<comment type="caution">
    <text evidence="8">The sequence shown here is derived from an EMBL/GenBank/DDBJ whole genome shotgun (WGS) entry which is preliminary data.</text>
</comment>
<name>C2CF63_9FIRM</name>
<feature type="transmembrane region" description="Helical" evidence="6">
    <location>
        <begin position="529"/>
        <end position="554"/>
    </location>
</feature>
<evidence type="ECO:0000256" key="2">
    <source>
        <dbReference type="ARBA" id="ARBA00022475"/>
    </source>
</evidence>
<evidence type="ECO:0000256" key="6">
    <source>
        <dbReference type="PIRNR" id="PIRNR018968"/>
    </source>
</evidence>
<dbReference type="RefSeq" id="WP_004835814.1">
    <property type="nucleotide sequence ID" value="NZ_GG666295.1"/>
</dbReference>
<proteinExistence type="inferred from homology"/>
<dbReference type="Proteomes" id="UP000003744">
    <property type="component" value="Unassembled WGS sequence"/>
</dbReference>
<sequence>MNIKIANKFALKNLKAHSLIYLPFVLSSGIMLMLFNIMASLANNGYVRTRHASLPMIINIGIVIIGLLTFIFLIYSTNFLTKRRNKEFALYAILGLEKKHIRKILTIESFFVFLAIAILGLVGGYIFGKVTFLALNKLMKDVSGRLMDYPFSSKAMIETLALLFLAYLISIISTSYKIYTSSPVELLSRQKSGEGEPKSRYLLMILGFICLAIGYYIAIKTQGILKSLGLFFLAALIIMLATYLLFTSFSVIYLKNQKKKKSYYKKERFLAISGLSYRIKSNAISLASISIMSVGVIITISASLAIYNRIEYSATNAVPREYNLDSHETINQNNLEIEKKKLEEEVYNTVTNKNQIVNNFISYGFMTIAQVDGNKFSTFKGDGRHSPYFLLACDLDSYNKRIGKDYKLNDGEVLLTGNQKFMLKKDKIKIGDKTYKIKLVDNFIPSNIAVETYGLVVKDLEEMQYLAGELKLFNSKEKTYKSPEINLSANWDIKGIDKKTYRKNLETYAKNKGFNVEYRDQYLKEAYELYGGFVFLGTVIALIFLISTILVSYYKQISEGYEDREKFQIMKKIGLDDKLIQKTQASQIFYLFFVPLAFAILNSLVASKIVYQLLALFGVMQFMQYGRYFFMIIGVFIISYYIIFKITNRVYYKIVSL</sequence>
<keyword evidence="5 6" id="KW-0472">Membrane</keyword>
<dbReference type="GO" id="GO:0055085">
    <property type="term" value="P:transmembrane transport"/>
    <property type="evidence" value="ECO:0007669"/>
    <property type="project" value="UniProtKB-UniRule"/>
</dbReference>
<comment type="subcellular location">
    <subcellularLocation>
        <location evidence="1 6">Cell membrane</location>
        <topology evidence="1 6">Multi-pass membrane protein</topology>
    </subcellularLocation>
</comment>
<evidence type="ECO:0000259" key="7">
    <source>
        <dbReference type="Pfam" id="PF02687"/>
    </source>
</evidence>
<evidence type="ECO:0000313" key="9">
    <source>
        <dbReference type="Proteomes" id="UP000003744"/>
    </source>
</evidence>
<keyword evidence="4 6" id="KW-1133">Transmembrane helix</keyword>
<reference evidence="8 9" key="1">
    <citation type="submission" date="2009-01" db="EMBL/GenBank/DDBJ databases">
        <authorList>
            <person name="Qin X."/>
            <person name="Bachman B."/>
            <person name="Battles P."/>
            <person name="Bell A."/>
            <person name="Bess C."/>
            <person name="Bickham C."/>
            <person name="Chaboub L."/>
            <person name="Chen D."/>
            <person name="Coyle M."/>
            <person name="Deiros D.R."/>
            <person name="Dinh H."/>
            <person name="Forbes L."/>
            <person name="Fowler G."/>
            <person name="Francisco L."/>
            <person name="Fu Q."/>
            <person name="Gubbala S."/>
            <person name="Hale W."/>
            <person name="Han Y."/>
            <person name="Hemphill L."/>
            <person name="Highlander S.K."/>
            <person name="Hirani K."/>
            <person name="Hogues M."/>
            <person name="Jackson L."/>
            <person name="Jakkamsetti A."/>
            <person name="Javaid M."/>
            <person name="Jiang H."/>
            <person name="Korchina V."/>
            <person name="Kovar C."/>
            <person name="Lara F."/>
            <person name="Lee S."/>
            <person name="Mata R."/>
            <person name="Mathew T."/>
            <person name="Moen C."/>
            <person name="Morales K."/>
            <person name="Munidasa M."/>
            <person name="Nazareth L."/>
            <person name="Ngo R."/>
            <person name="Nguyen L."/>
            <person name="Okwuonu G."/>
            <person name="Ongeri F."/>
            <person name="Patil S."/>
            <person name="Petrosino J."/>
            <person name="Pham C."/>
            <person name="Pham P."/>
            <person name="Pu L.-L."/>
            <person name="Puazo M."/>
            <person name="Raj R."/>
            <person name="Reid J."/>
            <person name="Rouhana J."/>
            <person name="Saada N."/>
            <person name="Shang Y."/>
            <person name="Simmons D."/>
            <person name="Thornton R."/>
            <person name="Warren J."/>
            <person name="Weissenberger G."/>
            <person name="Zhang J."/>
            <person name="Zhang L."/>
            <person name="Zhou C."/>
            <person name="Zhu D."/>
            <person name="Muzny D."/>
            <person name="Worley K."/>
            <person name="Gibbs R."/>
        </authorList>
    </citation>
    <scope>NUCLEOTIDE SEQUENCE [LARGE SCALE GENOMIC DNA]</scope>
    <source>
        <strain evidence="8 9">ATCC 35098</strain>
    </source>
</reference>
<keyword evidence="6" id="KW-0813">Transport</keyword>
<dbReference type="PIRSF" id="PIRSF018968">
    <property type="entry name" value="ABC_permease_BceB"/>
    <property type="match status" value="1"/>
</dbReference>
<dbReference type="PANTHER" id="PTHR46795">
    <property type="entry name" value="ABC TRANSPORTER PERMEASE-RELATED-RELATED"/>
    <property type="match status" value="1"/>
</dbReference>
<evidence type="ECO:0000256" key="1">
    <source>
        <dbReference type="ARBA" id="ARBA00004651"/>
    </source>
</evidence>
<feature type="domain" description="ABC3 transporter permease C-terminal" evidence="7">
    <location>
        <begin position="60"/>
        <end position="183"/>
    </location>
</feature>
<dbReference type="PANTHER" id="PTHR46795:SF3">
    <property type="entry name" value="ABC TRANSPORTER PERMEASE"/>
    <property type="match status" value="1"/>
</dbReference>
<dbReference type="EMBL" id="ACGC01000008">
    <property type="protein sequence ID" value="EEI83821.1"/>
    <property type="molecule type" value="Genomic_DNA"/>
</dbReference>
<feature type="transmembrane region" description="Helical" evidence="6">
    <location>
        <begin position="200"/>
        <end position="218"/>
    </location>
</feature>
<feature type="transmembrane region" description="Helical" evidence="6">
    <location>
        <begin position="155"/>
        <end position="179"/>
    </location>
</feature>
<dbReference type="HOGENOM" id="CLU_022800_2_3_9"/>
<dbReference type="Pfam" id="PF02687">
    <property type="entry name" value="FtsX"/>
    <property type="match status" value="1"/>
</dbReference>
<feature type="transmembrane region" description="Helical" evidence="6">
    <location>
        <begin position="54"/>
        <end position="75"/>
    </location>
</feature>
<accession>C2CF63</accession>
<feature type="transmembrane region" description="Helical" evidence="6">
    <location>
        <begin position="110"/>
        <end position="135"/>
    </location>
</feature>
<dbReference type="AlphaFoldDB" id="C2CF63"/>
<evidence type="ECO:0000313" key="8">
    <source>
        <dbReference type="EMBL" id="EEI83821.1"/>
    </source>
</evidence>
<protein>
    <submittedName>
        <fullName evidence="8">Efflux ABC transporter, permease protein</fullName>
    </submittedName>
</protein>
<keyword evidence="2 6" id="KW-1003">Cell membrane</keyword>
<evidence type="ECO:0000256" key="4">
    <source>
        <dbReference type="ARBA" id="ARBA00022989"/>
    </source>
</evidence>
<feature type="transmembrane region" description="Helical" evidence="6">
    <location>
        <begin position="625"/>
        <end position="644"/>
    </location>
</feature>
<feature type="transmembrane region" description="Helical" evidence="6">
    <location>
        <begin position="20"/>
        <end position="42"/>
    </location>
</feature>
<feature type="transmembrane region" description="Helical" evidence="6">
    <location>
        <begin position="283"/>
        <end position="307"/>
    </location>
</feature>
<comment type="similarity">
    <text evidence="6">Belongs to the ABC-4 integral membrane protein family.</text>
</comment>
<dbReference type="GO" id="GO:0005886">
    <property type="term" value="C:plasma membrane"/>
    <property type="evidence" value="ECO:0007669"/>
    <property type="project" value="UniProtKB-SubCell"/>
</dbReference>
<evidence type="ECO:0000256" key="3">
    <source>
        <dbReference type="ARBA" id="ARBA00022692"/>
    </source>
</evidence>
<dbReference type="eggNOG" id="COG0577">
    <property type="taxonomic scope" value="Bacteria"/>
</dbReference>
<organism evidence="8 9">
    <name type="scientific">Anaerococcus tetradius ATCC 35098</name>
    <dbReference type="NCBI Taxonomy" id="525255"/>
    <lineage>
        <taxon>Bacteria</taxon>
        <taxon>Bacillati</taxon>
        <taxon>Bacillota</taxon>
        <taxon>Tissierellia</taxon>
        <taxon>Tissierellales</taxon>
        <taxon>Peptoniphilaceae</taxon>
        <taxon>Anaerococcus</taxon>
    </lineage>
</organism>
<gene>
    <name evidence="8" type="ORF">HMPREF0077_0123</name>
</gene>
<keyword evidence="3 6" id="KW-0812">Transmembrane</keyword>
<evidence type="ECO:0000256" key="5">
    <source>
        <dbReference type="ARBA" id="ARBA00023136"/>
    </source>
</evidence>
<dbReference type="InterPro" id="IPR003838">
    <property type="entry name" value="ABC3_permease_C"/>
</dbReference>
<feature type="transmembrane region" description="Helical" evidence="6">
    <location>
        <begin position="588"/>
        <end position="605"/>
    </location>
</feature>
<dbReference type="InterPro" id="IPR027022">
    <property type="entry name" value="ABC_permease_BceB-typ"/>
</dbReference>
<dbReference type="InterPro" id="IPR052536">
    <property type="entry name" value="ABC-4_Integral_Memb_Prot"/>
</dbReference>
<feature type="transmembrane region" description="Helical" evidence="6">
    <location>
        <begin position="230"/>
        <end position="254"/>
    </location>
</feature>